<protein>
    <submittedName>
        <fullName evidence="1">Uncharacterized protein</fullName>
    </submittedName>
</protein>
<dbReference type="Proteomes" id="UP001320706">
    <property type="component" value="Unassembled WGS sequence"/>
</dbReference>
<accession>A0ACC3SNF8</accession>
<reference evidence="1" key="1">
    <citation type="submission" date="2024-02" db="EMBL/GenBank/DDBJ databases">
        <title>Metagenome Assembled Genome of Zalaria obscura JY119.</title>
        <authorList>
            <person name="Vighnesh L."/>
            <person name="Jagadeeshwari U."/>
            <person name="Venkata Ramana C."/>
            <person name="Sasikala C."/>
        </authorList>
    </citation>
    <scope>NUCLEOTIDE SEQUENCE</scope>
    <source>
        <strain evidence="1">JY119</strain>
    </source>
</reference>
<dbReference type="EMBL" id="JAMKPW020000002">
    <property type="protein sequence ID" value="KAK8220050.1"/>
    <property type="molecule type" value="Genomic_DNA"/>
</dbReference>
<sequence length="104" mass="11989">MVQLDVTWKEQDCHNTWTDRFRTRMDKIGAVHTAWQPMTCHASVGTWSCRFSGRFLGTDCEAGGGHLQNWDNCERPSEPTKEVIPSGRIAEERLCHLKDLQETR</sequence>
<organism evidence="1 2">
    <name type="scientific">Zalaria obscura</name>
    <dbReference type="NCBI Taxonomy" id="2024903"/>
    <lineage>
        <taxon>Eukaryota</taxon>
        <taxon>Fungi</taxon>
        <taxon>Dikarya</taxon>
        <taxon>Ascomycota</taxon>
        <taxon>Pezizomycotina</taxon>
        <taxon>Dothideomycetes</taxon>
        <taxon>Dothideomycetidae</taxon>
        <taxon>Dothideales</taxon>
        <taxon>Zalariaceae</taxon>
        <taxon>Zalaria</taxon>
    </lineage>
</organism>
<comment type="caution">
    <text evidence="1">The sequence shown here is derived from an EMBL/GenBank/DDBJ whole genome shotgun (WGS) entry which is preliminary data.</text>
</comment>
<evidence type="ECO:0000313" key="2">
    <source>
        <dbReference type="Proteomes" id="UP001320706"/>
    </source>
</evidence>
<gene>
    <name evidence="1" type="ORF">M8818_000466</name>
</gene>
<proteinExistence type="predicted"/>
<keyword evidence="2" id="KW-1185">Reference proteome</keyword>
<evidence type="ECO:0000313" key="1">
    <source>
        <dbReference type="EMBL" id="KAK8220050.1"/>
    </source>
</evidence>
<name>A0ACC3SNF8_9PEZI</name>